<dbReference type="RefSeq" id="WP_029335014.1">
    <property type="nucleotide sequence ID" value="NZ_UGGP01000001.1"/>
</dbReference>
<sequence>MQELLNDPYMNNYPVFRTFCELKSLVLRKQALAALTPFLKTVETWSFEQRQEFVSWLYTHDESSERSDSYNVFVYSLVTNVLRPTLFEWKQRFLNDPRPHRWLQEYEQAFALGGVTEQIAVQALMDKKIHALWFAFHHINEDLYLGEVDEDRGIIMEARQLNQSVLSEEKQVEYEAELSYYSDLLADWVTYTQTESKDESFLDWCERNERNYPFTESYYYEE</sequence>
<dbReference type="STRING" id="1397694.GCA_000702585_01995"/>
<gene>
    <name evidence="1" type="ORF">NCTC13163_01498</name>
</gene>
<protein>
    <submittedName>
        <fullName evidence="1">Uncharacterized protein</fullName>
    </submittedName>
</protein>
<accession>A0A377FTH9</accession>
<organism evidence="1 2">
    <name type="scientific">Exiguobacterium aurantiacum</name>
    <dbReference type="NCBI Taxonomy" id="33987"/>
    <lineage>
        <taxon>Bacteria</taxon>
        <taxon>Bacillati</taxon>
        <taxon>Bacillota</taxon>
        <taxon>Bacilli</taxon>
        <taxon>Bacillales</taxon>
        <taxon>Bacillales Family XII. Incertae Sedis</taxon>
        <taxon>Exiguobacterium</taxon>
    </lineage>
</organism>
<evidence type="ECO:0000313" key="2">
    <source>
        <dbReference type="Proteomes" id="UP000254060"/>
    </source>
</evidence>
<dbReference type="Proteomes" id="UP000254060">
    <property type="component" value="Unassembled WGS sequence"/>
</dbReference>
<dbReference type="EMBL" id="UGGP01000001">
    <property type="protein sequence ID" value="STO08129.1"/>
    <property type="molecule type" value="Genomic_DNA"/>
</dbReference>
<dbReference type="OrthoDB" id="2919307at2"/>
<evidence type="ECO:0000313" key="1">
    <source>
        <dbReference type="EMBL" id="STO08129.1"/>
    </source>
</evidence>
<reference evidence="1 2" key="1">
    <citation type="submission" date="2018-06" db="EMBL/GenBank/DDBJ databases">
        <authorList>
            <consortium name="Pathogen Informatics"/>
            <person name="Doyle S."/>
        </authorList>
    </citation>
    <scope>NUCLEOTIDE SEQUENCE [LARGE SCALE GENOMIC DNA]</scope>
    <source>
        <strain evidence="1 2">NCTC13163</strain>
    </source>
</reference>
<dbReference type="AlphaFoldDB" id="A0A377FTH9"/>
<name>A0A377FTH9_9BACL</name>
<proteinExistence type="predicted"/>